<evidence type="ECO:0000313" key="3">
    <source>
        <dbReference type="Proteomes" id="UP000267027"/>
    </source>
</evidence>
<organism evidence="4">
    <name type="scientific">Angiostrongylus costaricensis</name>
    <name type="common">Nematode worm</name>
    <dbReference type="NCBI Taxonomy" id="334426"/>
    <lineage>
        <taxon>Eukaryota</taxon>
        <taxon>Metazoa</taxon>
        <taxon>Ecdysozoa</taxon>
        <taxon>Nematoda</taxon>
        <taxon>Chromadorea</taxon>
        <taxon>Rhabditida</taxon>
        <taxon>Rhabditina</taxon>
        <taxon>Rhabditomorpha</taxon>
        <taxon>Strongyloidea</taxon>
        <taxon>Metastrongylidae</taxon>
        <taxon>Angiostrongylus</taxon>
    </lineage>
</organism>
<evidence type="ECO:0000313" key="4">
    <source>
        <dbReference type="WBParaSite" id="ACOC_0000899401-mRNA-1"/>
    </source>
</evidence>
<proteinExistence type="predicted"/>
<evidence type="ECO:0000256" key="1">
    <source>
        <dbReference type="SAM" id="MobiDB-lite"/>
    </source>
</evidence>
<keyword evidence="3" id="KW-1185">Reference proteome</keyword>
<feature type="region of interest" description="Disordered" evidence="1">
    <location>
        <begin position="179"/>
        <end position="204"/>
    </location>
</feature>
<protein>
    <submittedName>
        <fullName evidence="4">CACTA en-spm transposon protein</fullName>
    </submittedName>
</protein>
<dbReference type="AlphaFoldDB" id="A0A158PJN6"/>
<evidence type="ECO:0000313" key="2">
    <source>
        <dbReference type="EMBL" id="VDM60580.1"/>
    </source>
</evidence>
<sequence>MQTRRIRYDVIDLAEKRRRQPFNAVCDTGEELFLGTCDSRGVGGVGVLVNASLSMNIDSFEQLAARIRRLRLKRCRSIPALTILAVYAPKSYHDEEEVEEFYMDLEKFYREDHAFLKDIIEDFNAKIGPRRTSHWDPRLRMQRTGTGQEVDLSQEYNVLAATVSSVSVSSLMPEISENHSEIDGADNGNSSGQTSSPSQRTTPNALDIAPATQLEDKGEVKTKSADIEQSEEELNETCYKKLHGSALLVWMDEHPNIVWCVMPLQQRPSWVWQVAALVVSYMREESAVVEHRFITDTAIF</sequence>
<dbReference type="OrthoDB" id="414666at2759"/>
<dbReference type="Proteomes" id="UP000267027">
    <property type="component" value="Unassembled WGS sequence"/>
</dbReference>
<dbReference type="InterPro" id="IPR036691">
    <property type="entry name" value="Endo/exonu/phosph_ase_sf"/>
</dbReference>
<dbReference type="Gene3D" id="3.60.10.10">
    <property type="entry name" value="Endonuclease/exonuclease/phosphatase"/>
    <property type="match status" value="1"/>
</dbReference>
<name>A0A158PJN6_ANGCS</name>
<dbReference type="EMBL" id="UYYA01004233">
    <property type="protein sequence ID" value="VDM60580.1"/>
    <property type="molecule type" value="Genomic_DNA"/>
</dbReference>
<reference evidence="2 3" key="2">
    <citation type="submission" date="2018-11" db="EMBL/GenBank/DDBJ databases">
        <authorList>
            <consortium name="Pathogen Informatics"/>
        </authorList>
    </citation>
    <scope>NUCLEOTIDE SEQUENCE [LARGE SCALE GENOMIC DNA]</scope>
    <source>
        <strain evidence="2 3">Costa Rica</strain>
    </source>
</reference>
<dbReference type="STRING" id="334426.A0A158PJN6"/>
<feature type="compositionally biased region" description="Polar residues" evidence="1">
    <location>
        <begin position="187"/>
        <end position="204"/>
    </location>
</feature>
<reference evidence="4" key="1">
    <citation type="submission" date="2016-04" db="UniProtKB">
        <authorList>
            <consortium name="WormBaseParasite"/>
        </authorList>
    </citation>
    <scope>IDENTIFICATION</scope>
</reference>
<accession>A0A158PJN6</accession>
<gene>
    <name evidence="2" type="ORF">ACOC_LOCUS8995</name>
</gene>
<dbReference type="WBParaSite" id="ACOC_0000899401-mRNA-1">
    <property type="protein sequence ID" value="ACOC_0000899401-mRNA-1"/>
    <property type="gene ID" value="ACOC_0000899401"/>
</dbReference>